<accession>A0A4R8VGW9</accession>
<dbReference type="EMBL" id="FNIB01000020">
    <property type="protein sequence ID" value="SDO50418.1"/>
    <property type="molecule type" value="Genomic_DNA"/>
</dbReference>
<dbReference type="RefSeq" id="WP_092342313.1">
    <property type="nucleotide sequence ID" value="NZ_FNIB01000020.1"/>
</dbReference>
<keyword evidence="4" id="KW-1185">Reference proteome</keyword>
<evidence type="ECO:0000313" key="3">
    <source>
        <dbReference type="Proteomes" id="UP000199639"/>
    </source>
</evidence>
<evidence type="ECO:0000313" key="4">
    <source>
        <dbReference type="Proteomes" id="UP000298252"/>
    </source>
</evidence>
<reference evidence="1 3" key="1">
    <citation type="submission" date="2016-10" db="EMBL/GenBank/DDBJ databases">
        <authorList>
            <person name="Varghese N."/>
            <person name="Submissions S."/>
        </authorList>
    </citation>
    <scope>NUCLEOTIDE SEQUENCE [LARGE SCALE GENOMIC DNA]</scope>
    <source>
        <strain evidence="1 3">CGMCC 1.11215</strain>
    </source>
</reference>
<reference evidence="2 4" key="2">
    <citation type="submission" date="2019-03" db="EMBL/GenBank/DDBJ databases">
        <title>Genomics of glacier-inhabiting Cryobacterium strains.</title>
        <authorList>
            <person name="Liu Q."/>
            <person name="Xin Y.-H."/>
        </authorList>
    </citation>
    <scope>NUCLEOTIDE SEQUENCE [LARGE SCALE GENOMIC DNA]</scope>
    <source>
        <strain evidence="2 4">Hh8</strain>
    </source>
</reference>
<sequence>MEIVADYYQRFAELEARGVSAIYEDWGLGVARDVHVQSLIAALPRHKQQANLVFAAARSQGAPLDGYDVFREWLNSAWTEVVPVIMARSTQTNEAARCATLLPHIAAIPGPVALLEVGASAGLCLYPDRYSYRFTSAGARHDLDPQDGPSAVVLDCALSGPGWPPVRMPDVVWRGGIDLNPIDVADSESVDWLEALIWPEHDARRERLHAAAGVVAKDPPLLVAGDLNMQIADLAARAPRDATLVIFHSAVLVYLDVEQRRRFVDQVSRLDAVWLSNEGSQVLPETTAQIPAGIKLNGDLVLARDGVPVALTAPHGQYYRGLPTT</sequence>
<dbReference type="Proteomes" id="UP000298252">
    <property type="component" value="Unassembled WGS sequence"/>
</dbReference>
<name>A0A4R8VGW9_9MICO</name>
<evidence type="ECO:0000313" key="1">
    <source>
        <dbReference type="EMBL" id="SDO50418.1"/>
    </source>
</evidence>
<organism evidence="1 3">
    <name type="scientific">Cryobacterium flavum</name>
    <dbReference type="NCBI Taxonomy" id="1424659"/>
    <lineage>
        <taxon>Bacteria</taxon>
        <taxon>Bacillati</taxon>
        <taxon>Actinomycetota</taxon>
        <taxon>Actinomycetes</taxon>
        <taxon>Micrococcales</taxon>
        <taxon>Microbacteriaceae</taxon>
        <taxon>Cryobacterium</taxon>
    </lineage>
</organism>
<dbReference type="AlphaFoldDB" id="A0A4R8VGW9"/>
<proteinExistence type="predicted"/>
<dbReference type="Proteomes" id="UP000199639">
    <property type="component" value="Unassembled WGS sequence"/>
</dbReference>
<gene>
    <name evidence="2" type="ORF">E3O21_00155</name>
    <name evidence="1" type="ORF">SAMN05216368_12030</name>
</gene>
<protein>
    <submittedName>
        <fullName evidence="2">DUF2332 domain-containing protein</fullName>
    </submittedName>
</protein>
<dbReference type="Pfam" id="PF10094">
    <property type="entry name" value="DUF2332"/>
    <property type="match status" value="1"/>
</dbReference>
<evidence type="ECO:0000313" key="2">
    <source>
        <dbReference type="EMBL" id="TFB82393.1"/>
    </source>
</evidence>
<dbReference type="InterPro" id="IPR011200">
    <property type="entry name" value="UCP012608"/>
</dbReference>
<dbReference type="EMBL" id="SOFD01000001">
    <property type="protein sequence ID" value="TFB82393.1"/>
    <property type="molecule type" value="Genomic_DNA"/>
</dbReference>